<dbReference type="WBParaSite" id="SSLN_0000975501-mRNA-1">
    <property type="protein sequence ID" value="SSLN_0000975501-mRNA-1"/>
    <property type="gene ID" value="SSLN_0000975501"/>
</dbReference>
<evidence type="ECO:0000313" key="3">
    <source>
        <dbReference type="WBParaSite" id="SSLN_0000975501-mRNA-1"/>
    </source>
</evidence>
<organism evidence="3">
    <name type="scientific">Schistocephalus solidus</name>
    <name type="common">Tapeworm</name>
    <dbReference type="NCBI Taxonomy" id="70667"/>
    <lineage>
        <taxon>Eukaryota</taxon>
        <taxon>Metazoa</taxon>
        <taxon>Spiralia</taxon>
        <taxon>Lophotrochozoa</taxon>
        <taxon>Platyhelminthes</taxon>
        <taxon>Cestoda</taxon>
        <taxon>Eucestoda</taxon>
        <taxon>Diphyllobothriidea</taxon>
        <taxon>Diphyllobothriidae</taxon>
        <taxon>Schistocephalus</taxon>
    </lineage>
</organism>
<gene>
    <name evidence="1" type="ORF">SSLN_LOCUS9395</name>
</gene>
<sequence>MGWRRSVQTMSAAGGIALVQLPPAGVTRSPPSDELPQFRQTTLSQHGGMASQPATTAFLTATVRD</sequence>
<protein>
    <submittedName>
        <fullName evidence="3">Secreted protein</fullName>
    </submittedName>
</protein>
<name>A0A183SYU7_SCHSO</name>
<reference evidence="3" key="1">
    <citation type="submission" date="2016-06" db="UniProtKB">
        <authorList>
            <consortium name="WormBaseParasite"/>
        </authorList>
    </citation>
    <scope>IDENTIFICATION</scope>
</reference>
<dbReference type="AlphaFoldDB" id="A0A183SYU7"/>
<evidence type="ECO:0000313" key="2">
    <source>
        <dbReference type="Proteomes" id="UP000275846"/>
    </source>
</evidence>
<dbReference type="Proteomes" id="UP000275846">
    <property type="component" value="Unassembled WGS sequence"/>
</dbReference>
<keyword evidence="2" id="KW-1185">Reference proteome</keyword>
<dbReference type="EMBL" id="UYSU01035217">
    <property type="protein sequence ID" value="VDL95780.1"/>
    <property type="molecule type" value="Genomic_DNA"/>
</dbReference>
<reference evidence="1 2" key="2">
    <citation type="submission" date="2018-11" db="EMBL/GenBank/DDBJ databases">
        <authorList>
            <consortium name="Pathogen Informatics"/>
        </authorList>
    </citation>
    <scope>NUCLEOTIDE SEQUENCE [LARGE SCALE GENOMIC DNA]</scope>
    <source>
        <strain evidence="1 2">NST_G2</strain>
    </source>
</reference>
<evidence type="ECO:0000313" key="1">
    <source>
        <dbReference type="EMBL" id="VDL95780.1"/>
    </source>
</evidence>
<proteinExistence type="predicted"/>
<accession>A0A183SYU7</accession>